<feature type="region of interest" description="Disordered" evidence="1">
    <location>
        <begin position="110"/>
        <end position="142"/>
    </location>
</feature>
<dbReference type="Gene3D" id="3.90.1720.10">
    <property type="entry name" value="endopeptidase domain like (from Nostoc punctiforme)"/>
    <property type="match status" value="1"/>
</dbReference>
<reference evidence="4" key="1">
    <citation type="journal article" date="2022" name="Int. J. Syst. Evol. Microbiol.">
        <title>Pseudomonas aegrilactucae sp. nov. and Pseudomonas morbosilactucae sp. nov., pathogens causing bacterial rot of lettuce in Japan.</title>
        <authorList>
            <person name="Sawada H."/>
            <person name="Fujikawa T."/>
            <person name="Satou M."/>
        </authorList>
    </citation>
    <scope>NUCLEOTIDE SEQUENCE</scope>
    <source>
        <strain evidence="4">0166_1</strain>
    </source>
</reference>
<feature type="domain" description="Peptidoglycan binding-like" evidence="3">
    <location>
        <begin position="43"/>
        <end position="91"/>
    </location>
</feature>
<keyword evidence="2" id="KW-0732">Signal</keyword>
<dbReference type="InterPro" id="IPR036365">
    <property type="entry name" value="PGBD-like_sf"/>
</dbReference>
<dbReference type="KEGG" id="sbae:DSM104329_01182"/>
<dbReference type="SUPFAM" id="SSF47090">
    <property type="entry name" value="PGBD-like"/>
    <property type="match status" value="1"/>
</dbReference>
<gene>
    <name evidence="4" type="ORF">DSM104329_01182</name>
</gene>
<evidence type="ECO:0000256" key="2">
    <source>
        <dbReference type="SAM" id="SignalP"/>
    </source>
</evidence>
<keyword evidence="5" id="KW-1185">Reference proteome</keyword>
<dbReference type="AlphaFoldDB" id="A0A9E7BZ06"/>
<feature type="compositionally biased region" description="Low complexity" evidence="1">
    <location>
        <begin position="133"/>
        <end position="142"/>
    </location>
</feature>
<dbReference type="Gene3D" id="1.10.101.10">
    <property type="entry name" value="PGBD-like superfamily/PGBD"/>
    <property type="match status" value="1"/>
</dbReference>
<evidence type="ECO:0000313" key="5">
    <source>
        <dbReference type="Proteomes" id="UP001162834"/>
    </source>
</evidence>
<evidence type="ECO:0000256" key="1">
    <source>
        <dbReference type="SAM" id="MobiDB-lite"/>
    </source>
</evidence>
<dbReference type="EMBL" id="CP087164">
    <property type="protein sequence ID" value="UGS34800.1"/>
    <property type="molecule type" value="Genomic_DNA"/>
</dbReference>
<evidence type="ECO:0000259" key="3">
    <source>
        <dbReference type="Pfam" id="PF01471"/>
    </source>
</evidence>
<feature type="signal peptide" evidence="2">
    <location>
        <begin position="1"/>
        <end position="30"/>
    </location>
</feature>
<evidence type="ECO:0000313" key="4">
    <source>
        <dbReference type="EMBL" id="UGS34800.1"/>
    </source>
</evidence>
<dbReference type="Proteomes" id="UP001162834">
    <property type="component" value="Chromosome"/>
</dbReference>
<sequence length="281" mass="28695">MPHIRFFAVAAVTAGVVSLPAVVVPQTALAAKFGARTLATGMSGGDVKTAQILLRRAGDATLTADGEFGPATRRAVQRFESTAGLPANGRLETTEAPMLRTAAATAVAQRRSAMTASGDTVPADDPLSGAGGASPTATTPAPAVEVPGAKAVLNADGTATAPASAPPEVKAIIASGNEIASKPYRYGGGHGRWIDSGYDCSGSVSYALHGAGLLDQSMPSGSFTTWGESGDGTWVTIYAKGSHMYMVVAGLRFDTSGARPSRWQKDMRSSSGYTIRHPEGL</sequence>
<proteinExistence type="predicted"/>
<feature type="chain" id="PRO_5039424793" description="Peptidoglycan binding-like domain-containing protein" evidence="2">
    <location>
        <begin position="31"/>
        <end position="281"/>
    </location>
</feature>
<protein>
    <recommendedName>
        <fullName evidence="3">Peptidoglycan binding-like domain-containing protein</fullName>
    </recommendedName>
</protein>
<dbReference type="Pfam" id="PF01471">
    <property type="entry name" value="PG_binding_1"/>
    <property type="match status" value="1"/>
</dbReference>
<organism evidence="4 5">
    <name type="scientific">Capillimicrobium parvum</name>
    <dbReference type="NCBI Taxonomy" id="2884022"/>
    <lineage>
        <taxon>Bacteria</taxon>
        <taxon>Bacillati</taxon>
        <taxon>Actinomycetota</taxon>
        <taxon>Thermoleophilia</taxon>
        <taxon>Solirubrobacterales</taxon>
        <taxon>Capillimicrobiaceae</taxon>
        <taxon>Capillimicrobium</taxon>
    </lineage>
</organism>
<dbReference type="InterPro" id="IPR036366">
    <property type="entry name" value="PGBDSf"/>
</dbReference>
<dbReference type="InterPro" id="IPR002477">
    <property type="entry name" value="Peptidoglycan-bd-like"/>
</dbReference>
<accession>A0A9E7BZ06</accession>
<feature type="region of interest" description="Disordered" evidence="1">
    <location>
        <begin position="259"/>
        <end position="281"/>
    </location>
</feature>
<name>A0A9E7BZ06_9ACTN</name>